<dbReference type="OrthoDB" id="284322at2759"/>
<evidence type="ECO:0000313" key="1">
    <source>
        <dbReference type="EMBL" id="RLN64114.1"/>
    </source>
</evidence>
<gene>
    <name evidence="1" type="ORF">BBP00_00003647</name>
</gene>
<comment type="caution">
    <text evidence="1">The sequence shown here is derived from an EMBL/GenBank/DDBJ whole genome shotgun (WGS) entry which is preliminary data.</text>
</comment>
<accession>A0A3F2RUS5</accession>
<reference evidence="1 2" key="1">
    <citation type="submission" date="2018-07" db="EMBL/GenBank/DDBJ databases">
        <title>Genome sequencing of oomycete isolates from Chile give support for New Zealand origin for Phytophthora kernoviae and make available the first Nothophytophthora sp. genome.</title>
        <authorList>
            <person name="Studholme D.J."/>
            <person name="Sanfuentes E."/>
            <person name="Panda P."/>
            <person name="Hill R."/>
            <person name="Sambles C."/>
            <person name="Grant M."/>
            <person name="Williams N.M."/>
            <person name="Mcdougal R.L."/>
        </authorList>
    </citation>
    <scope>NUCLEOTIDE SEQUENCE [LARGE SCALE GENOMIC DNA]</scope>
    <source>
        <strain evidence="1">Chile6</strain>
    </source>
</reference>
<dbReference type="EMBL" id="MBDO02000080">
    <property type="protein sequence ID" value="RLN64114.1"/>
    <property type="molecule type" value="Genomic_DNA"/>
</dbReference>
<dbReference type="InterPro" id="IPR047155">
    <property type="entry name" value="COMMD4/6/7/8"/>
</dbReference>
<dbReference type="PANTHER" id="PTHR16231">
    <property type="entry name" value="COMM DOMAIN-CONTAINING PROTEIN 4-8 FAMILY MEMBER"/>
    <property type="match status" value="1"/>
</dbReference>
<dbReference type="Pfam" id="PF21672">
    <property type="entry name" value="COMM_HN"/>
    <property type="match status" value="1"/>
</dbReference>
<sequence>MCVVSAYWDVVQKYRFCGGLEPPDWVLAEVPLLSGKETKVKPSDLVVMCEAIGADITAQELDEAQTLFQEVSEAKAAVAVLRFILMHAAKYDAERADLVEELQQLGMQQEAAEAIGQSYEDLRVRIQAQQRSQRFQFPGVEKLEWEVETSKVKLKLKLDQPVMECGAVSTTTAASHELNVEMSRDKFLAMYEEITQAQMLLQGNNGSV</sequence>
<dbReference type="AlphaFoldDB" id="A0A3F2RUS5"/>
<dbReference type="PANTHER" id="PTHR16231:SF4">
    <property type="entry name" value="COMM DOMAIN-CONTAINING PROTEIN 4"/>
    <property type="match status" value="1"/>
</dbReference>
<evidence type="ECO:0008006" key="3">
    <source>
        <dbReference type="Google" id="ProtNLM"/>
    </source>
</evidence>
<dbReference type="Proteomes" id="UP000277300">
    <property type="component" value="Unassembled WGS sequence"/>
</dbReference>
<organism evidence="1 2">
    <name type="scientific">Phytophthora kernoviae</name>
    <dbReference type="NCBI Taxonomy" id="325452"/>
    <lineage>
        <taxon>Eukaryota</taxon>
        <taxon>Sar</taxon>
        <taxon>Stramenopiles</taxon>
        <taxon>Oomycota</taxon>
        <taxon>Peronosporomycetes</taxon>
        <taxon>Peronosporales</taxon>
        <taxon>Peronosporaceae</taxon>
        <taxon>Phytophthora</taxon>
    </lineage>
</organism>
<protein>
    <recommendedName>
        <fullName evidence="3">COMM domain-containing protein</fullName>
    </recommendedName>
</protein>
<proteinExistence type="predicted"/>
<name>A0A3F2RUS5_9STRA</name>
<evidence type="ECO:0000313" key="2">
    <source>
        <dbReference type="Proteomes" id="UP000277300"/>
    </source>
</evidence>